<accession>A0A4S4L3T0</accession>
<evidence type="ECO:0000313" key="2">
    <source>
        <dbReference type="EMBL" id="THH05975.1"/>
    </source>
</evidence>
<dbReference type="Proteomes" id="UP000310158">
    <property type="component" value="Unassembled WGS sequence"/>
</dbReference>
<organism evidence="2 3">
    <name type="scientific">Bondarzewia mesenterica</name>
    <dbReference type="NCBI Taxonomy" id="1095465"/>
    <lineage>
        <taxon>Eukaryota</taxon>
        <taxon>Fungi</taxon>
        <taxon>Dikarya</taxon>
        <taxon>Basidiomycota</taxon>
        <taxon>Agaricomycotina</taxon>
        <taxon>Agaricomycetes</taxon>
        <taxon>Russulales</taxon>
        <taxon>Bondarzewiaceae</taxon>
        <taxon>Bondarzewia</taxon>
    </lineage>
</organism>
<keyword evidence="3" id="KW-1185">Reference proteome</keyword>
<comment type="caution">
    <text evidence="2">The sequence shown here is derived from an EMBL/GenBank/DDBJ whole genome shotgun (WGS) entry which is preliminary data.</text>
</comment>
<proteinExistence type="predicted"/>
<reference evidence="2 3" key="1">
    <citation type="submission" date="2019-02" db="EMBL/GenBank/DDBJ databases">
        <title>Genome sequencing of the rare red list fungi Bondarzewia mesenterica.</title>
        <authorList>
            <person name="Buettner E."/>
            <person name="Kellner H."/>
        </authorList>
    </citation>
    <scope>NUCLEOTIDE SEQUENCE [LARGE SCALE GENOMIC DNA]</scope>
    <source>
        <strain evidence="2 3">DSM 108281</strain>
    </source>
</reference>
<evidence type="ECO:0000313" key="3">
    <source>
        <dbReference type="Proteomes" id="UP000310158"/>
    </source>
</evidence>
<gene>
    <name evidence="2" type="ORF">EW146_g9758</name>
</gene>
<dbReference type="EMBL" id="SGPL01000936">
    <property type="protein sequence ID" value="THH05975.1"/>
    <property type="molecule type" value="Genomic_DNA"/>
</dbReference>
<name>A0A4S4L3T0_9AGAM</name>
<protein>
    <submittedName>
        <fullName evidence="2">Uncharacterized protein</fullName>
    </submittedName>
</protein>
<sequence length="280" mass="31501">MNTLRITALQRQRYLALIREYRIRQRKCATKAVFREEIMKLVFDLRPECRAHTSEFYQKMAHDVPERFVAPLVTLCAFHGSGSPSHDKRPQFPARFDAPRRPTPQQFSRRRVPQVSDSTYYVHIDQRIPFVISGSTEPGILFRFSVSRGVRSSIVGLLTASISGLAATSLKGRSPRPITRARQSTKKGHAVHLRHSSLAKAIAQYIAKVLPQIAHFQETSDTNFVLSTTGRKGITIEDIVLVSLVPISQQPDCSPKWIAELDVCSSHSPGLFATKCPNLR</sequence>
<evidence type="ECO:0000256" key="1">
    <source>
        <dbReference type="SAM" id="MobiDB-lite"/>
    </source>
</evidence>
<dbReference type="AlphaFoldDB" id="A0A4S4L3T0"/>
<feature type="region of interest" description="Disordered" evidence="1">
    <location>
        <begin position="81"/>
        <end position="111"/>
    </location>
</feature>